<dbReference type="KEGG" id="rtn:A6122_1561"/>
<dbReference type="AlphaFoldDB" id="A0A160KTX6"/>
<dbReference type="Pfam" id="PF02661">
    <property type="entry name" value="Fic"/>
    <property type="match status" value="1"/>
</dbReference>
<feature type="domain" description="Fido" evidence="1">
    <location>
        <begin position="69"/>
        <end position="210"/>
    </location>
</feature>
<gene>
    <name evidence="2" type="ORF">A6122_1561</name>
</gene>
<dbReference type="SUPFAM" id="SSF140931">
    <property type="entry name" value="Fic-like"/>
    <property type="match status" value="1"/>
</dbReference>
<proteinExistence type="predicted"/>
<dbReference type="EMBL" id="CP015515">
    <property type="protein sequence ID" value="AND16698.1"/>
    <property type="molecule type" value="Genomic_DNA"/>
</dbReference>
<accession>A0A160KTX6</accession>
<dbReference type="PROSITE" id="PS51459">
    <property type="entry name" value="FIDO"/>
    <property type="match status" value="1"/>
</dbReference>
<keyword evidence="3" id="KW-1185">Reference proteome</keyword>
<evidence type="ECO:0000313" key="3">
    <source>
        <dbReference type="Proteomes" id="UP000077071"/>
    </source>
</evidence>
<evidence type="ECO:0000259" key="1">
    <source>
        <dbReference type="PROSITE" id="PS51459"/>
    </source>
</evidence>
<reference evidence="2 3" key="1">
    <citation type="submission" date="2016-05" db="EMBL/GenBank/DDBJ databases">
        <title>Complete genome sequence of Rathayibacter tritici NCPPB 1953.</title>
        <authorList>
            <person name="Park J."/>
            <person name="Lee H.-H."/>
            <person name="Lee S.-W."/>
            <person name="Seo Y.-S."/>
        </authorList>
    </citation>
    <scope>NUCLEOTIDE SEQUENCE [LARGE SCALE GENOMIC DNA]</scope>
    <source>
        <strain evidence="2 3">NCPPB 1953</strain>
    </source>
</reference>
<dbReference type="RefSeq" id="WP_068253606.1">
    <property type="nucleotide sequence ID" value="NZ_CP015515.1"/>
</dbReference>
<dbReference type="Gene3D" id="1.10.3290.10">
    <property type="entry name" value="Fido-like domain"/>
    <property type="match status" value="1"/>
</dbReference>
<protein>
    <submittedName>
        <fullName evidence="2">Cell filamentation protein Fic</fullName>
    </submittedName>
</protein>
<dbReference type="PATRIC" id="fig|33888.3.peg.1708"/>
<name>A0A160KTX6_9MICO</name>
<organism evidence="2 3">
    <name type="scientific">Rathayibacter tritici</name>
    <dbReference type="NCBI Taxonomy" id="33888"/>
    <lineage>
        <taxon>Bacteria</taxon>
        <taxon>Bacillati</taxon>
        <taxon>Actinomycetota</taxon>
        <taxon>Actinomycetes</taxon>
        <taxon>Micrococcales</taxon>
        <taxon>Microbacteriaceae</taxon>
        <taxon>Rathayibacter</taxon>
    </lineage>
</organism>
<dbReference type="InterPro" id="IPR003812">
    <property type="entry name" value="Fido"/>
</dbReference>
<evidence type="ECO:0000313" key="2">
    <source>
        <dbReference type="EMBL" id="AND16698.1"/>
    </source>
</evidence>
<dbReference type="Proteomes" id="UP000077071">
    <property type="component" value="Chromosome"/>
</dbReference>
<dbReference type="OrthoDB" id="9807853at2"/>
<dbReference type="InterPro" id="IPR036597">
    <property type="entry name" value="Fido-like_dom_sf"/>
</dbReference>
<sequence length="221" mass="24514">MVDLVVADLAAVVYTSGRVFDGLATGRLDTESFLRSGDLSGVTSRADLALLEDLRDASRFIIENRTRPIDADYVREINGTLTRSGSLHPGRLRSTTDRIGVSTRFGRHEPEAVDEAGLQRILVAACAAFGPREQALDLFVKIAKAQPFMDGNKRTAIFTANSLLLRQDPPELLTVPVDERAPDSARRFNDLLARAYLHDEHDPVKDLLRRHGFQPVRPRSI</sequence>